<dbReference type="InterPro" id="IPR003168">
    <property type="entry name" value="Nitrile_hydratase_bsu"/>
</dbReference>
<dbReference type="Pfam" id="PF21006">
    <property type="entry name" value="NHase_beta_N"/>
    <property type="match status" value="1"/>
</dbReference>
<accession>A0A5J6MNP4</accession>
<evidence type="ECO:0000256" key="3">
    <source>
        <dbReference type="ARBA" id="ARBA00023239"/>
    </source>
</evidence>
<comment type="function">
    <text evidence="1 5">NHase catalyzes the hydration of various nitrile compounds to the corresponding amides.</text>
</comment>
<feature type="domain" description="Nitrile hydratase beta subunit-like N-terminal" evidence="7">
    <location>
        <begin position="1"/>
        <end position="86"/>
    </location>
</feature>
<protein>
    <recommendedName>
        <fullName evidence="5">Nitrile hydratase subunit beta</fullName>
        <shortName evidence="5">NHase</shortName>
        <ecNumber evidence="5">4.2.1.84</ecNumber>
    </recommendedName>
</protein>
<organism evidence="8 9">
    <name type="scientific">Hypericibacter terrae</name>
    <dbReference type="NCBI Taxonomy" id="2602015"/>
    <lineage>
        <taxon>Bacteria</taxon>
        <taxon>Pseudomonadati</taxon>
        <taxon>Pseudomonadota</taxon>
        <taxon>Alphaproteobacteria</taxon>
        <taxon>Rhodospirillales</taxon>
        <taxon>Dongiaceae</taxon>
        <taxon>Hypericibacter</taxon>
    </lineage>
</organism>
<evidence type="ECO:0000256" key="2">
    <source>
        <dbReference type="ARBA" id="ARBA00009098"/>
    </source>
</evidence>
<dbReference type="EMBL" id="CP042906">
    <property type="protein sequence ID" value="QEX18943.1"/>
    <property type="molecule type" value="Genomic_DNA"/>
</dbReference>
<reference evidence="8 9" key="1">
    <citation type="submission" date="2019-08" db="EMBL/GenBank/DDBJ databases">
        <title>Hyperibacter terrae gen. nov., sp. nov. and Hyperibacter viscosus sp. nov., two new members in the family Rhodospirillaceae isolated from the rhizosphere of Hypericum perforatum.</title>
        <authorList>
            <person name="Noviana Z."/>
        </authorList>
    </citation>
    <scope>NUCLEOTIDE SEQUENCE [LARGE SCALE GENOMIC DNA]</scope>
    <source>
        <strain evidence="8 9">R5913</strain>
    </source>
</reference>
<dbReference type="GO" id="GO:0018822">
    <property type="term" value="F:nitrile hydratase activity"/>
    <property type="evidence" value="ECO:0007669"/>
    <property type="project" value="UniProtKB-EC"/>
</dbReference>
<sequence>MDGIHDMGGMDGFGRVEREANEPVFHADWERRMLALSLAVPFAVPYSDDHLRREIERIPPADYLRSSYYEKWLIALESLMKERGIIPGGTVTLPVTPGAPIEAEAVADAIKGGFPTRRDDKEATARFVVGARVRARNIHPKHHTRLPRYVRGHEGVIHTDLGVFGFPDWNSEGKGHKPQHCYTVRFSQQILWGREAPAGDSLYVDLWEDYLEPA</sequence>
<dbReference type="RefSeq" id="WP_151179051.1">
    <property type="nucleotide sequence ID" value="NZ_CP042906.1"/>
</dbReference>
<dbReference type="Gene3D" id="1.10.472.20">
    <property type="entry name" value="Nitrile hydratase, beta subunit"/>
    <property type="match status" value="1"/>
</dbReference>
<name>A0A5J6MNP4_9PROT</name>
<evidence type="ECO:0000259" key="7">
    <source>
        <dbReference type="Pfam" id="PF21006"/>
    </source>
</evidence>
<feature type="domain" description="Nitrile hydratase beta subunit" evidence="6">
    <location>
        <begin position="120"/>
        <end position="213"/>
    </location>
</feature>
<evidence type="ECO:0000313" key="9">
    <source>
        <dbReference type="Proteomes" id="UP000326202"/>
    </source>
</evidence>
<gene>
    <name evidence="8" type="primary">nthB</name>
    <name evidence="8" type="ORF">FRZ44_42550</name>
</gene>
<dbReference type="InterPro" id="IPR024690">
    <property type="entry name" value="CN_hydtase_beta_dom_C"/>
</dbReference>
<comment type="catalytic activity">
    <reaction evidence="4 5">
        <text>an aliphatic primary amide = an aliphatic nitrile + H2O</text>
        <dbReference type="Rhea" id="RHEA:12673"/>
        <dbReference type="ChEBI" id="CHEBI:15377"/>
        <dbReference type="ChEBI" id="CHEBI:65285"/>
        <dbReference type="ChEBI" id="CHEBI:80291"/>
        <dbReference type="EC" id="4.2.1.84"/>
    </reaction>
</comment>
<evidence type="ECO:0000313" key="8">
    <source>
        <dbReference type="EMBL" id="QEX18943.1"/>
    </source>
</evidence>
<dbReference type="OrthoDB" id="3478924at2"/>
<dbReference type="PIRSF" id="PIRSF001427">
    <property type="entry name" value="NHase_beta"/>
    <property type="match status" value="1"/>
</dbReference>
<dbReference type="SUPFAM" id="SSF50090">
    <property type="entry name" value="Electron transport accessory proteins"/>
    <property type="match status" value="1"/>
</dbReference>
<dbReference type="AlphaFoldDB" id="A0A5J6MNP4"/>
<dbReference type="InterPro" id="IPR042262">
    <property type="entry name" value="CN_hydtase_beta_C"/>
</dbReference>
<dbReference type="Pfam" id="PF02211">
    <property type="entry name" value="NHase_beta_C"/>
    <property type="match status" value="1"/>
</dbReference>
<proteinExistence type="inferred from homology"/>
<dbReference type="EC" id="4.2.1.84" evidence="5"/>
<evidence type="ECO:0000259" key="6">
    <source>
        <dbReference type="Pfam" id="PF02211"/>
    </source>
</evidence>
<dbReference type="Proteomes" id="UP000326202">
    <property type="component" value="Chromosome"/>
</dbReference>
<keyword evidence="9" id="KW-1185">Reference proteome</keyword>
<dbReference type="NCBIfam" id="TIGR03888">
    <property type="entry name" value="nitrile_beta"/>
    <property type="match status" value="1"/>
</dbReference>
<evidence type="ECO:0000256" key="4">
    <source>
        <dbReference type="ARBA" id="ARBA00044877"/>
    </source>
</evidence>
<dbReference type="Gene3D" id="2.30.30.50">
    <property type="match status" value="1"/>
</dbReference>
<dbReference type="GO" id="GO:0046914">
    <property type="term" value="F:transition metal ion binding"/>
    <property type="evidence" value="ECO:0007669"/>
    <property type="project" value="InterPro"/>
</dbReference>
<dbReference type="InterPro" id="IPR008990">
    <property type="entry name" value="Elect_transpt_acc-like_dom_sf"/>
</dbReference>
<evidence type="ECO:0000256" key="1">
    <source>
        <dbReference type="ARBA" id="ARBA00004042"/>
    </source>
</evidence>
<evidence type="ECO:0000256" key="5">
    <source>
        <dbReference type="PIRNR" id="PIRNR001427"/>
    </source>
</evidence>
<dbReference type="InterPro" id="IPR049054">
    <property type="entry name" value="CN_hydtase_beta-like_N"/>
</dbReference>
<dbReference type="KEGG" id="htq:FRZ44_42550"/>
<keyword evidence="3 5" id="KW-0456">Lyase</keyword>
<comment type="similarity">
    <text evidence="2 5">Belongs to the nitrile hydratase subunit beta family.</text>
</comment>